<dbReference type="Pfam" id="PF24973">
    <property type="entry name" value="EGF_LMN_ATRN"/>
    <property type="match status" value="2"/>
</dbReference>
<dbReference type="InterPro" id="IPR013015">
    <property type="entry name" value="Laminin_IV_B"/>
</dbReference>
<feature type="domain" description="Laminin EGF-like" evidence="16">
    <location>
        <begin position="1122"/>
        <end position="1169"/>
    </location>
</feature>
<dbReference type="InterPro" id="IPR056860">
    <property type="entry name" value="LAMB4_dom"/>
</dbReference>
<dbReference type="FunFam" id="2.10.25.10:FF:000135">
    <property type="entry name" value="Laminin subunit beta 4"/>
    <property type="match status" value="1"/>
</dbReference>
<dbReference type="GO" id="GO:0005604">
    <property type="term" value="C:basement membrane"/>
    <property type="evidence" value="ECO:0007669"/>
    <property type="project" value="UniProtKB-SubCell"/>
</dbReference>
<feature type="coiled-coil region" evidence="13">
    <location>
        <begin position="1710"/>
        <end position="1779"/>
    </location>
</feature>
<dbReference type="InterPro" id="IPR000742">
    <property type="entry name" value="EGF"/>
</dbReference>
<feature type="disulfide bond" evidence="12">
    <location>
        <begin position="301"/>
        <end position="310"/>
    </location>
</feature>
<dbReference type="GO" id="GO:0007155">
    <property type="term" value="P:cell adhesion"/>
    <property type="evidence" value="ECO:0007669"/>
    <property type="project" value="UniProtKB-KW"/>
</dbReference>
<feature type="domain" description="Laminin EGF-like" evidence="16">
    <location>
        <begin position="269"/>
        <end position="335"/>
    </location>
</feature>
<dbReference type="FunFam" id="2.10.25.10:FF:000011">
    <property type="entry name" value="Cadherin EGF LAG seven-pass G-type receptor"/>
    <property type="match status" value="1"/>
</dbReference>
<dbReference type="Pfam" id="PF21199">
    <property type="entry name" value="LAMININ_IV_B"/>
    <property type="match status" value="1"/>
</dbReference>
<dbReference type="SMART" id="SM00180">
    <property type="entry name" value="EGF_Lam"/>
    <property type="match status" value="13"/>
</dbReference>
<keyword evidence="7" id="KW-0130">Cell adhesion</keyword>
<dbReference type="PROSITE" id="PS51117">
    <property type="entry name" value="LAMININ_NTER"/>
    <property type="match status" value="1"/>
</dbReference>
<dbReference type="InterPro" id="IPR002049">
    <property type="entry name" value="LE_dom"/>
</dbReference>
<reference evidence="19" key="1">
    <citation type="submission" date="2020-03" db="EMBL/GenBank/DDBJ databases">
        <title>Intra-Species Differences in Population Size shape Life History and Genome Evolution.</title>
        <authorList>
            <person name="Willemsen D."/>
            <person name="Cui R."/>
            <person name="Valenzano D.R."/>
        </authorList>
    </citation>
    <scope>NUCLEOTIDE SEQUENCE</scope>
    <source>
        <strain evidence="19">GRZ</strain>
        <tissue evidence="19">Whole</tissue>
    </source>
</reference>
<dbReference type="Gene3D" id="2.170.300.10">
    <property type="entry name" value="Tie2 ligand-binding domain superfamily"/>
    <property type="match status" value="1"/>
</dbReference>
<feature type="disulfide bond" evidence="12">
    <location>
        <begin position="862"/>
        <end position="879"/>
    </location>
</feature>
<feature type="unsure residue" description="I or L" evidence="19">
    <location>
        <position position="1657"/>
    </location>
</feature>
<evidence type="ECO:0000259" key="16">
    <source>
        <dbReference type="PROSITE" id="PS50027"/>
    </source>
</evidence>
<feature type="disulfide bond" evidence="12">
    <location>
        <begin position="812"/>
        <end position="824"/>
    </location>
</feature>
<evidence type="ECO:0000259" key="18">
    <source>
        <dbReference type="PROSITE" id="PS51117"/>
    </source>
</evidence>
<feature type="disulfide bond" evidence="12">
    <location>
        <begin position="483"/>
        <end position="497"/>
    </location>
</feature>
<feature type="disulfide bond" evidence="12">
    <location>
        <begin position="881"/>
        <end position="890"/>
    </location>
</feature>
<dbReference type="InterPro" id="IPR056558">
    <property type="entry name" value="LAMB1-4_helical"/>
</dbReference>
<keyword evidence="6" id="KW-0084">Basement membrane</keyword>
<evidence type="ECO:0000256" key="5">
    <source>
        <dbReference type="ARBA" id="ARBA00022737"/>
    </source>
</evidence>
<comment type="subcellular location">
    <subcellularLocation>
        <location evidence="1">Secreted</location>
        <location evidence="1">Extracellular space</location>
        <location evidence="1">Extracellular matrix</location>
        <location evidence="1">Basement membrane</location>
    </subcellularLocation>
</comment>
<feature type="chain" id="PRO_5038670848" evidence="15">
    <location>
        <begin position="16"/>
        <end position="1785"/>
    </location>
</feature>
<dbReference type="Pfam" id="PF00053">
    <property type="entry name" value="EGF_laminin"/>
    <property type="match status" value="11"/>
</dbReference>
<dbReference type="Gene3D" id="2.10.25.10">
    <property type="entry name" value="Laminin"/>
    <property type="match status" value="11"/>
</dbReference>
<feature type="disulfide bond" evidence="12">
    <location>
        <begin position="925"/>
        <end position="934"/>
    </location>
</feature>
<dbReference type="FunFam" id="2.10.25.10:FF:000090">
    <property type="entry name" value="laminin subunit alpha"/>
    <property type="match status" value="1"/>
</dbReference>
<feature type="disulfide bond" evidence="12">
    <location>
        <begin position="421"/>
        <end position="430"/>
    </location>
</feature>
<dbReference type="Gene3D" id="2.60.120.260">
    <property type="entry name" value="Galactose-binding domain-like"/>
    <property type="match status" value="1"/>
</dbReference>
<dbReference type="PROSITE" id="PS50027">
    <property type="entry name" value="EGF_LAM_2"/>
    <property type="match status" value="11"/>
</dbReference>
<gene>
    <name evidence="19" type="ORF">G4P62_013005</name>
</gene>
<feature type="domain" description="Laminin EGF-like" evidence="16">
    <location>
        <begin position="1065"/>
        <end position="1121"/>
    </location>
</feature>
<dbReference type="Pfam" id="PF24999">
    <property type="entry name" value="LAMB4"/>
    <property type="match status" value="1"/>
</dbReference>
<feature type="domain" description="Laminin EGF-like" evidence="16">
    <location>
        <begin position="399"/>
        <end position="450"/>
    </location>
</feature>
<evidence type="ECO:0000313" key="19">
    <source>
        <dbReference type="EMBL" id="KAF7224870.1"/>
    </source>
</evidence>
<feature type="domain" description="Laminin EGF-like" evidence="16">
    <location>
        <begin position="451"/>
        <end position="499"/>
    </location>
</feature>
<evidence type="ECO:0000256" key="14">
    <source>
        <dbReference type="SAM" id="MobiDB-lite"/>
    </source>
</evidence>
<dbReference type="FunFam" id="2.10.25.10:FF:000130">
    <property type="entry name" value="Laminin subunit beta 1"/>
    <property type="match status" value="1"/>
</dbReference>
<feature type="coiled-coil region" evidence="13">
    <location>
        <begin position="1554"/>
        <end position="1588"/>
    </location>
</feature>
<dbReference type="PROSITE" id="PS01248">
    <property type="entry name" value="EGF_LAM_1"/>
    <property type="match status" value="5"/>
</dbReference>
<feature type="disulfide bond" evidence="12">
    <location>
        <begin position="1094"/>
        <end position="1103"/>
    </location>
</feature>
<accession>A0A9D2YQE8</accession>
<feature type="domain" description="Laminin EGF-like" evidence="16">
    <location>
        <begin position="1013"/>
        <end position="1064"/>
    </location>
</feature>
<feature type="domain" description="Laminin EGF-like" evidence="16">
    <location>
        <begin position="860"/>
        <end position="905"/>
    </location>
</feature>
<evidence type="ECO:0000256" key="2">
    <source>
        <dbReference type="ARBA" id="ARBA00022525"/>
    </source>
</evidence>
<comment type="caution">
    <text evidence="19">The sequence shown here is derived from an EMBL/GenBank/DDBJ whole genome shotgun (WGS) entry which is preliminary data.</text>
</comment>
<feature type="domain" description="Laminin IV type B" evidence="17">
    <location>
        <begin position="539"/>
        <end position="806"/>
    </location>
</feature>
<dbReference type="SMART" id="SM00136">
    <property type="entry name" value="LamNT"/>
    <property type="match status" value="1"/>
</dbReference>
<evidence type="ECO:0000256" key="10">
    <source>
        <dbReference type="ARBA" id="ARBA00023180"/>
    </source>
</evidence>
<keyword evidence="2" id="KW-0964">Secreted</keyword>
<feature type="domain" description="Laminin EGF-like" evidence="16">
    <location>
        <begin position="906"/>
        <end position="953"/>
    </location>
</feature>
<dbReference type="EMBL" id="JAAVVJ010000004">
    <property type="protein sequence ID" value="KAF7224870.1"/>
    <property type="molecule type" value="Genomic_DNA"/>
</dbReference>
<keyword evidence="4 15" id="KW-0732">Signal</keyword>
<feature type="disulfide bond" evidence="12">
    <location>
        <begin position="1172"/>
        <end position="1189"/>
    </location>
</feature>
<feature type="disulfide bond" evidence="12">
    <location>
        <begin position="1170"/>
        <end position="1182"/>
    </location>
</feature>
<dbReference type="CDD" id="cd00055">
    <property type="entry name" value="EGF_Lam"/>
    <property type="match status" value="13"/>
</dbReference>
<feature type="domain" description="Laminin EGF-like" evidence="16">
    <location>
        <begin position="336"/>
        <end position="398"/>
    </location>
</feature>
<feature type="disulfide bond" evidence="12">
    <location>
        <begin position="1122"/>
        <end position="1134"/>
    </location>
</feature>
<dbReference type="PANTHER" id="PTHR10574">
    <property type="entry name" value="NETRIN/LAMININ-RELATED"/>
    <property type="match status" value="1"/>
</dbReference>
<dbReference type="FunFam" id="2.60.120.260:FF:000010">
    <property type="entry name" value="Laminin subunit beta 1"/>
    <property type="match status" value="1"/>
</dbReference>
<feature type="disulfide bond" evidence="12">
    <location>
        <begin position="814"/>
        <end position="831"/>
    </location>
</feature>
<dbReference type="KEGG" id="nfu:107389093"/>
<evidence type="ECO:0000259" key="17">
    <source>
        <dbReference type="PROSITE" id="PS51116"/>
    </source>
</evidence>
<dbReference type="PANTHER" id="PTHR10574:SF279">
    <property type="entry name" value="LAMININ SUBUNIT BETA 4"/>
    <property type="match status" value="1"/>
</dbReference>
<feature type="disulfide bond" evidence="12">
    <location>
        <begin position="471"/>
        <end position="480"/>
    </location>
</feature>
<evidence type="ECO:0000256" key="6">
    <source>
        <dbReference type="ARBA" id="ARBA00022869"/>
    </source>
</evidence>
<dbReference type="OMA" id="RRCSCHP"/>
<feature type="domain" description="Laminin EGF-like" evidence="16">
    <location>
        <begin position="1170"/>
        <end position="1216"/>
    </location>
</feature>
<dbReference type="Pfam" id="PF23219">
    <property type="entry name" value="LAMB1"/>
    <property type="match status" value="1"/>
</dbReference>
<evidence type="ECO:0000256" key="3">
    <source>
        <dbReference type="ARBA" id="ARBA00022530"/>
    </source>
</evidence>
<keyword evidence="10" id="KW-0325">Glycoprotein</keyword>
<evidence type="ECO:0000256" key="1">
    <source>
        <dbReference type="ARBA" id="ARBA00004302"/>
    </source>
</evidence>
<dbReference type="FunFam" id="2.10.25.10:FF:000138">
    <property type="entry name" value="Laminin subunit beta 1"/>
    <property type="match status" value="1"/>
</dbReference>
<dbReference type="FunFam" id="2.10.25.10:FF:000145">
    <property type="entry name" value="Laminin subunit beta 1"/>
    <property type="match status" value="1"/>
</dbReference>
<dbReference type="PROSITE" id="PS51116">
    <property type="entry name" value="LAMININ_IVB"/>
    <property type="match status" value="1"/>
</dbReference>
<dbReference type="FunFam" id="2.170.300.10:FF:000001">
    <property type="entry name" value="Laminin subunit beta-1"/>
    <property type="match status" value="1"/>
</dbReference>
<feature type="disulfide bond" evidence="12">
    <location>
        <begin position="860"/>
        <end position="872"/>
    </location>
</feature>
<feature type="region of interest" description="Disordered" evidence="14">
    <location>
        <begin position="1611"/>
        <end position="1632"/>
    </location>
</feature>
<sequence length="1785" mass="198286">MTPLFLLVLISVVKSQDPRDLQDHEEQCIGSSCHPRVGDLMIGRAAQLSASSTCGLKGPQNYCIIGYLEGQEKCFTCDSRLPYHRNNPNSHHIENIISTSDHTGRRKWWQSENGVHQVSIQLDLEAMFQFSHLVLTFKSFRPAAMLVEQSKDFGQSWKVIRYFAEDCAVHFPSVPDEPAWNIDNVVCDSRYSSPEPSTGGEVVLKALDPVFEIENPNAPEIQNLITLTNIRVNFTRLFTLGDTLLARRRRNPHVKYYYSLYNMVVQGRCFCNGHASRCVPEDRGRGDVFSQPDMVHGRCVCQHNTAGKNCERCQEFYNDSPWKPGGQYTSNTCKRCNCHGHSDSCHFDADRYAATSGVSGGVCDDCRHNKTGPQCELCRPFLYQNPQRAMDDPHACIPCDCDPAGSLGDGLCDASSGQCFCKEHVEGQRCDRCKQGFFNLRQDSPTGCQECECHSLGSVGSCDQWTGSCECMPLASGPHCDRCVAGFWGLGNSVFSCSPCECDIGGAHNHTCFPEDGQCHCLPNIVGQHCSDPAHGYFLPSLNYFLYEAEHATPMTGGNSIPPRASSSVSPLENPALPPCEQYFKDQGFNFKISNGKVTLVRRTHVNRLRRQHNMIPLEPGNALQIIPRQRLANKPEKWTGLGFVRVVDGAGLVFTVENLPASMEYQLVIHYEPESPSDWLATVHIITLLPGDRGCSDNPAGTKALSLPGNSRLSILDSGICLNTGGRYIVEILFQKKTTVGSLHILVDSMGLIPRIDSVQDFCSQRVLDSYHRFDCIGLAARPGSQDALPKVCEQLIKSLSARIHHGAIACRCNVIGSLRPACSKLGGFCECKPNVIGRCCDTCAPLTFGFGPEGCTRCECDPRGSVSEMCDQVRGQCACRSQIKGRRCDQCQSGLWGFPLCRLCDCNGLSEVCEELTGECVNCREHAAGPSCNRCEVGYYGNPVSGQSCQPCMCPDSLSSGRFFATSCQQDLKSSSVMCFCWEGHTGAHCDQCSPGFYGNLTLPGAHCQPCPCNNNIDPDDRDACDSLTGKCLHCLHNTRGPQCQHCILGYYGNALQSDCKECSCDRRGTEVGHCHQGRPCFCDPTTGQCPCRTRVAGVLCDECEDGSWDLSGALECQACRCDPANSISNICDKVTGQCPCHPGFGGRQCDKCGDSYFGNPDLQCLSCDCNLEGSEHPPCNPETGECLCRAGVAGISCDECAPGYESEFPSCKKCHPCTSLWIQNVTNAQKAAQRMKTFISHHGNNQHPPGSHYWQQMLAMYPKLDALANLTCLSLSKVENMEKLYLQIRKLKDAVDLTPILIDPSPLLHAEIVFLHLEFNKLLPKLKDKLLQEPNKKEKQRLKESDAEAMDEIRQLHQVFIADEKRIRNSNKVTMDSIDTRQEIKLKLSMCRNRGNLAALEQKVKELSEIKLNQKICGAPDLDDCSKCGGGHMCVGVVPHTQKTSKMADNIKEQLAKLPSFLQKFMKKITNAQLLAEGFKDQTSDLQYQITNNSMSLETEKIKTKEIIQQIRDYLMDEMVPSEDIVKMAKAVWTIQLPPSLVEVRSAITDILNLNSNASKYQDHAKELETKTETVQELLKKAHQLKKWTENVDVEDISRDISATDGAHNKANGNLKAASQVRDQSKDQIQDTENKLEHIEKKLMIHSEDLWRGLESMKNKTESSRELAREAKETADSAFNSANQTNLLDVMMQFELLKQKHLNRTLKVRAAEQLKEILNEAKDVQKQVEDGLQQVHDVEQKIQQLLQRKKQKAVEVAELLEMAELLQQEIASRAEEYTICSS</sequence>
<evidence type="ECO:0000256" key="7">
    <source>
        <dbReference type="ARBA" id="ARBA00022889"/>
    </source>
</evidence>
<feature type="disulfide bond" evidence="12">
    <location>
        <begin position="1143"/>
        <end position="1152"/>
    </location>
</feature>
<dbReference type="FunFam" id="2.10.25.10:FF:000209">
    <property type="entry name" value="Laminin subunit alpha 5"/>
    <property type="match status" value="1"/>
</dbReference>
<feature type="disulfide bond" evidence="12">
    <location>
        <begin position="937"/>
        <end position="951"/>
    </location>
</feature>
<dbReference type="Proteomes" id="UP000822369">
    <property type="component" value="Chromosome 4"/>
</dbReference>
<keyword evidence="5" id="KW-0677">Repeat</keyword>
<evidence type="ECO:0000256" key="15">
    <source>
        <dbReference type="SAM" id="SignalP"/>
    </source>
</evidence>
<evidence type="ECO:0000256" key="12">
    <source>
        <dbReference type="PROSITE-ProRule" id="PRU00460"/>
    </source>
</evidence>
<feature type="disulfide bond" evidence="12">
    <location>
        <begin position="833"/>
        <end position="842"/>
    </location>
</feature>
<proteinExistence type="predicted"/>
<keyword evidence="8 13" id="KW-0175">Coiled coil</keyword>
<dbReference type="GO" id="GO:0009887">
    <property type="term" value="P:animal organ morphogenesis"/>
    <property type="evidence" value="ECO:0007669"/>
    <property type="project" value="TreeGrafter"/>
</dbReference>
<dbReference type="InterPro" id="IPR050440">
    <property type="entry name" value="Laminin/Netrin_ECM"/>
</dbReference>
<feature type="signal peptide" evidence="15">
    <location>
        <begin position="1"/>
        <end position="15"/>
    </location>
</feature>
<protein>
    <submittedName>
        <fullName evidence="19">Laminin subunit beta-4-like</fullName>
    </submittedName>
</protein>
<evidence type="ECO:0000256" key="11">
    <source>
        <dbReference type="ARBA" id="ARBA00023292"/>
    </source>
</evidence>
<feature type="disulfide bond" evidence="12">
    <location>
        <begin position="1124"/>
        <end position="1141"/>
    </location>
</feature>
<evidence type="ECO:0000256" key="13">
    <source>
        <dbReference type="SAM" id="Coils"/>
    </source>
</evidence>
<feature type="disulfide bond" evidence="12">
    <location>
        <begin position="1191"/>
        <end position="1200"/>
    </location>
</feature>
<keyword evidence="11 12" id="KW-0424">Laminin EGF-like domain</keyword>
<dbReference type="SUPFAM" id="SSF57196">
    <property type="entry name" value="EGF/Laminin"/>
    <property type="match status" value="13"/>
</dbReference>
<evidence type="ECO:0000256" key="9">
    <source>
        <dbReference type="ARBA" id="ARBA00023157"/>
    </source>
</evidence>
<dbReference type="PRINTS" id="PR00011">
    <property type="entry name" value="EGFLAMININ"/>
</dbReference>
<comment type="caution">
    <text evidence="12">Lacks conserved residue(s) required for the propagation of feature annotation.</text>
</comment>
<dbReference type="FunFam" id="2.10.25.10:FF:000084">
    <property type="entry name" value="Laminin subunit alpha 3"/>
    <property type="match status" value="1"/>
</dbReference>
<dbReference type="GO" id="GO:0009888">
    <property type="term" value="P:tissue development"/>
    <property type="evidence" value="ECO:0007669"/>
    <property type="project" value="TreeGrafter"/>
</dbReference>
<dbReference type="Pfam" id="PF00055">
    <property type="entry name" value="Laminin_N"/>
    <property type="match status" value="1"/>
</dbReference>
<evidence type="ECO:0000256" key="8">
    <source>
        <dbReference type="ARBA" id="ARBA00023054"/>
    </source>
</evidence>
<feature type="disulfide bond" evidence="12">
    <location>
        <begin position="1037"/>
        <end position="1046"/>
    </location>
</feature>
<name>A0A9D2YQE8_NOTFU</name>
<dbReference type="InterPro" id="IPR008211">
    <property type="entry name" value="Laminin_N"/>
</dbReference>
<evidence type="ECO:0000256" key="4">
    <source>
        <dbReference type="ARBA" id="ARBA00022729"/>
    </source>
</evidence>
<feature type="disulfide bond" evidence="12">
    <location>
        <begin position="366"/>
        <end position="375"/>
    </location>
</feature>
<keyword evidence="9 12" id="KW-1015">Disulfide bond</keyword>
<organism evidence="19 20">
    <name type="scientific">Nothobranchius furzeri</name>
    <name type="common">Turquoise killifish</name>
    <dbReference type="NCBI Taxonomy" id="105023"/>
    <lineage>
        <taxon>Eukaryota</taxon>
        <taxon>Metazoa</taxon>
        <taxon>Chordata</taxon>
        <taxon>Craniata</taxon>
        <taxon>Vertebrata</taxon>
        <taxon>Euteleostomi</taxon>
        <taxon>Actinopterygii</taxon>
        <taxon>Neopterygii</taxon>
        <taxon>Teleostei</taxon>
        <taxon>Neoteleostei</taxon>
        <taxon>Acanthomorphata</taxon>
        <taxon>Ovalentaria</taxon>
        <taxon>Atherinomorphae</taxon>
        <taxon>Cyprinodontiformes</taxon>
        <taxon>Nothobranchiidae</taxon>
        <taxon>Nothobranchius</taxon>
    </lineage>
</organism>
<evidence type="ECO:0000313" key="20">
    <source>
        <dbReference type="Proteomes" id="UP000822369"/>
    </source>
</evidence>
<dbReference type="InterPro" id="IPR056863">
    <property type="entry name" value="LMN_ATRN_NET-like_EGF"/>
</dbReference>
<dbReference type="FunFam" id="2.10.25.10:FF:000188">
    <property type="entry name" value="Laminin subunit gamma 2"/>
    <property type="match status" value="1"/>
</dbReference>
<keyword evidence="3" id="KW-0272">Extracellular matrix</keyword>
<feature type="domain" description="Laminin N-terminal" evidence="18">
    <location>
        <begin position="29"/>
        <end position="268"/>
    </location>
</feature>
<feature type="domain" description="Laminin EGF-like" evidence="16">
    <location>
        <begin position="812"/>
        <end position="859"/>
    </location>
</feature>
<dbReference type="SMART" id="SM00181">
    <property type="entry name" value="EGF"/>
    <property type="match status" value="8"/>
</dbReference>